<proteinExistence type="predicted"/>
<evidence type="ECO:0000313" key="2">
    <source>
        <dbReference type="Proteomes" id="UP001519272"/>
    </source>
</evidence>
<organism evidence="1 2">
    <name type="scientific">Paenibacillus turicensis</name>
    <dbReference type="NCBI Taxonomy" id="160487"/>
    <lineage>
        <taxon>Bacteria</taxon>
        <taxon>Bacillati</taxon>
        <taxon>Bacillota</taxon>
        <taxon>Bacilli</taxon>
        <taxon>Bacillales</taxon>
        <taxon>Paenibacillaceae</taxon>
        <taxon>Paenibacillus</taxon>
    </lineage>
</organism>
<dbReference type="RefSeq" id="WP_210089586.1">
    <property type="nucleotide sequence ID" value="NZ_JAGGKG010000011.1"/>
</dbReference>
<keyword evidence="2" id="KW-1185">Reference proteome</keyword>
<name>A0ABS4FTT8_9BACL</name>
<evidence type="ECO:0000313" key="1">
    <source>
        <dbReference type="EMBL" id="MBP1905986.1"/>
    </source>
</evidence>
<reference evidence="1 2" key="1">
    <citation type="submission" date="2021-03" db="EMBL/GenBank/DDBJ databases">
        <title>Genomic Encyclopedia of Type Strains, Phase IV (KMG-IV): sequencing the most valuable type-strain genomes for metagenomic binning, comparative biology and taxonomic classification.</title>
        <authorList>
            <person name="Goeker M."/>
        </authorList>
    </citation>
    <scope>NUCLEOTIDE SEQUENCE [LARGE SCALE GENOMIC DNA]</scope>
    <source>
        <strain evidence="1 2">DSM 14349</strain>
    </source>
</reference>
<dbReference type="Proteomes" id="UP001519272">
    <property type="component" value="Unassembled WGS sequence"/>
</dbReference>
<protein>
    <submittedName>
        <fullName evidence="1">Uncharacterized protein</fullName>
    </submittedName>
</protein>
<gene>
    <name evidence="1" type="ORF">J2Z32_002634</name>
</gene>
<accession>A0ABS4FTT8</accession>
<sequence>MNQKEALIITIYDWCQELLLRGIDQLGEHDIDTLEKMKLQGTSLHMDFLVTLLTSLIQHSREYVFGVGKQQEVAPIYFQVAAYVQLLHTGYK</sequence>
<dbReference type="EMBL" id="JAGGKG010000011">
    <property type="protein sequence ID" value="MBP1905986.1"/>
    <property type="molecule type" value="Genomic_DNA"/>
</dbReference>
<comment type="caution">
    <text evidence="1">The sequence shown here is derived from an EMBL/GenBank/DDBJ whole genome shotgun (WGS) entry which is preliminary data.</text>
</comment>